<dbReference type="GO" id="GO:0006302">
    <property type="term" value="P:double-strand break repair"/>
    <property type="evidence" value="ECO:0007669"/>
    <property type="project" value="TreeGrafter"/>
</dbReference>
<keyword evidence="1" id="KW-0547">Nucleotide-binding</keyword>
<evidence type="ECO:0000259" key="4">
    <source>
        <dbReference type="PROSITE" id="PS51192"/>
    </source>
</evidence>
<evidence type="ECO:0000256" key="2">
    <source>
        <dbReference type="ARBA" id="ARBA00022840"/>
    </source>
</evidence>
<proteinExistence type="predicted"/>
<dbReference type="Pfam" id="PF00271">
    <property type="entry name" value="Helicase_C"/>
    <property type="match status" value="1"/>
</dbReference>
<evidence type="ECO:0000259" key="5">
    <source>
        <dbReference type="PROSITE" id="PS51194"/>
    </source>
</evidence>
<dbReference type="PANTHER" id="PTHR30580:SF1">
    <property type="entry name" value="COMF OPERON PROTEIN 1"/>
    <property type="match status" value="1"/>
</dbReference>
<protein>
    <recommendedName>
        <fullName evidence="8">DEAD/DEAH box helicase</fullName>
    </recommendedName>
</protein>
<dbReference type="InterPro" id="IPR001650">
    <property type="entry name" value="Helicase_C-like"/>
</dbReference>
<dbReference type="InterPro" id="IPR027417">
    <property type="entry name" value="P-loop_NTPase"/>
</dbReference>
<dbReference type="Gene3D" id="3.40.50.300">
    <property type="entry name" value="P-loop containing nucleotide triphosphate hydrolases"/>
    <property type="match status" value="2"/>
</dbReference>
<evidence type="ECO:0008006" key="8">
    <source>
        <dbReference type="Google" id="ProtNLM"/>
    </source>
</evidence>
<dbReference type="GO" id="GO:0006310">
    <property type="term" value="P:DNA recombination"/>
    <property type="evidence" value="ECO:0007669"/>
    <property type="project" value="TreeGrafter"/>
</dbReference>
<keyword evidence="3" id="KW-0238">DNA-binding</keyword>
<dbReference type="GO" id="GO:0006270">
    <property type="term" value="P:DNA replication initiation"/>
    <property type="evidence" value="ECO:0007669"/>
    <property type="project" value="TreeGrafter"/>
</dbReference>
<name>A0A5D0CQ16_9BACL</name>
<comment type="caution">
    <text evidence="6">The sequence shown here is derived from an EMBL/GenBank/DDBJ whole genome shotgun (WGS) entry which is preliminary data.</text>
</comment>
<accession>A0A5D0CQ16</accession>
<dbReference type="EMBL" id="VSDO01000003">
    <property type="protein sequence ID" value="TYA11882.1"/>
    <property type="molecule type" value="Genomic_DNA"/>
</dbReference>
<dbReference type="AlphaFoldDB" id="A0A5D0CQ16"/>
<keyword evidence="2" id="KW-0067">ATP-binding</keyword>
<evidence type="ECO:0000256" key="1">
    <source>
        <dbReference type="ARBA" id="ARBA00022741"/>
    </source>
</evidence>
<dbReference type="PROSITE" id="PS51194">
    <property type="entry name" value="HELICASE_CTER"/>
    <property type="match status" value="1"/>
</dbReference>
<gene>
    <name evidence="6" type="ORF">FRY98_14120</name>
</gene>
<sequence length="691" mass="74921">MKAGLYAVRGKQAWTLWVTLDLCTDLDWWSKRLEEAGGRFSAAEGVFQISSAMPLGWAVTLRDDFGHRPGAELDRWSDRDWLRYMEGVLGAELLAERTKVVIGGGQGVPMGIRSLGEAANLKWLWVRGRGFTASGAALLRGRDFPAAGPLEASRLADALAGRSLLEAELQQLLAERLPELGPAWRSALQHAHLQGRVQLTSGVARADARGGPARPLVRRAPELRCRRCGSGVHRRTPCGSCGCGGCAYCEACFALGRSRSCALLLRGSSAEVPPAAGGGTGCPTGSLLDRWGLSPAQREAAAAALRFLAQPPEPAAPAPTAASPEAGGPLRVAWSRIGIPILGRLLPRRAAPSGPTPGPPRFLLWAVTGAGKTEMIFPLLRYSLDRGGKVLVATPRRDVVLELGPRIAKAFPEVPTAVLYGGSPQRWAEAKLVLSTTHQLMRFYQAFDLVIIDEIDAFPYHNDPMLAYAAAQSCKPCGRFVFLSATPPARLEREVRSGSLPHAKVPARFHGHPLPLPVRIGMKPVDVCLRRGELPKALLAALETSMQRGAQIFVFVARIRHIEPVVALLRKHFSAVAVEGTSSQDKQRGDHVLEFRAAQTRILVTTTILERGVTIPKSDVYILDADSELFDEASLVQMAGRAGRSKDDPKGRVVFASPEWTRSQKGAVRQIREMNEMAYKHGFLKEDEEVV</sequence>
<dbReference type="Pfam" id="PF00270">
    <property type="entry name" value="DEAD"/>
    <property type="match status" value="1"/>
</dbReference>
<dbReference type="SMART" id="SM00490">
    <property type="entry name" value="HELICc"/>
    <property type="match status" value="1"/>
</dbReference>
<evidence type="ECO:0000256" key="3">
    <source>
        <dbReference type="ARBA" id="ARBA00023125"/>
    </source>
</evidence>
<dbReference type="InterPro" id="IPR014001">
    <property type="entry name" value="Helicase_ATP-bd"/>
</dbReference>
<dbReference type="Proteomes" id="UP000325218">
    <property type="component" value="Unassembled WGS sequence"/>
</dbReference>
<evidence type="ECO:0000313" key="7">
    <source>
        <dbReference type="Proteomes" id="UP000325218"/>
    </source>
</evidence>
<dbReference type="GO" id="GO:0043138">
    <property type="term" value="F:3'-5' DNA helicase activity"/>
    <property type="evidence" value="ECO:0007669"/>
    <property type="project" value="TreeGrafter"/>
</dbReference>
<dbReference type="PANTHER" id="PTHR30580">
    <property type="entry name" value="PRIMOSOMAL PROTEIN N"/>
    <property type="match status" value="1"/>
</dbReference>
<evidence type="ECO:0000313" key="6">
    <source>
        <dbReference type="EMBL" id="TYA11882.1"/>
    </source>
</evidence>
<reference evidence="6 7" key="1">
    <citation type="submission" date="2019-08" db="EMBL/GenBank/DDBJ databases">
        <title>Genome sequencing of Paenibacillus faecis DSM 23593(T).</title>
        <authorList>
            <person name="Kook J.-K."/>
            <person name="Park S.-N."/>
            <person name="Lim Y.K."/>
        </authorList>
    </citation>
    <scope>NUCLEOTIDE SEQUENCE [LARGE SCALE GENOMIC DNA]</scope>
    <source>
        <strain evidence="6 7">DSM 23593</strain>
    </source>
</reference>
<keyword evidence="7" id="KW-1185">Reference proteome</keyword>
<dbReference type="RefSeq" id="WP_148452935.1">
    <property type="nucleotide sequence ID" value="NZ_VSDO01000003.1"/>
</dbReference>
<dbReference type="PROSITE" id="PS51192">
    <property type="entry name" value="HELICASE_ATP_BIND_1"/>
    <property type="match status" value="1"/>
</dbReference>
<feature type="domain" description="Helicase ATP-binding" evidence="4">
    <location>
        <begin position="353"/>
        <end position="505"/>
    </location>
</feature>
<organism evidence="6 7">
    <name type="scientific">Paenibacillus faecis</name>
    <dbReference type="NCBI Taxonomy" id="862114"/>
    <lineage>
        <taxon>Bacteria</taxon>
        <taxon>Bacillati</taxon>
        <taxon>Bacillota</taxon>
        <taxon>Bacilli</taxon>
        <taxon>Bacillales</taxon>
        <taxon>Paenibacillaceae</taxon>
        <taxon>Paenibacillus</taxon>
    </lineage>
</organism>
<dbReference type="SUPFAM" id="SSF52540">
    <property type="entry name" value="P-loop containing nucleoside triphosphate hydrolases"/>
    <property type="match status" value="1"/>
</dbReference>
<dbReference type="InterPro" id="IPR011545">
    <property type="entry name" value="DEAD/DEAH_box_helicase_dom"/>
</dbReference>
<dbReference type="GO" id="GO:0003677">
    <property type="term" value="F:DNA binding"/>
    <property type="evidence" value="ECO:0007669"/>
    <property type="project" value="UniProtKB-KW"/>
</dbReference>
<dbReference type="SMART" id="SM00487">
    <property type="entry name" value="DEXDc"/>
    <property type="match status" value="1"/>
</dbReference>
<dbReference type="GO" id="GO:0005524">
    <property type="term" value="F:ATP binding"/>
    <property type="evidence" value="ECO:0007669"/>
    <property type="project" value="UniProtKB-KW"/>
</dbReference>
<dbReference type="OrthoDB" id="2077914at2"/>
<feature type="domain" description="Helicase C-terminal" evidence="5">
    <location>
        <begin position="533"/>
        <end position="691"/>
    </location>
</feature>